<dbReference type="Proteomes" id="UP000284557">
    <property type="component" value="Unassembled WGS sequence"/>
</dbReference>
<proteinExistence type="predicted"/>
<evidence type="ECO:0000313" key="3">
    <source>
        <dbReference type="Proteomes" id="UP000284557"/>
    </source>
</evidence>
<comment type="caution">
    <text evidence="2">The sequence shown here is derived from an EMBL/GenBank/DDBJ whole genome shotgun (WGS) entry which is preliminary data.</text>
</comment>
<reference evidence="2 3" key="1">
    <citation type="submission" date="2018-08" db="EMBL/GenBank/DDBJ databases">
        <title>Linezolid Resistance in Mycobacterium abscessus: MIC Distribution and Comprehensive Investigation of Resistance Mechanisms.</title>
        <authorList>
            <person name="Ye M."/>
            <person name="Xu L."/>
            <person name="Zou Y."/>
            <person name="Li B."/>
            <person name="Guo Q."/>
            <person name="Zhang Y."/>
            <person name="Zhan M."/>
            <person name="Xu B."/>
            <person name="Yu F."/>
            <person name="Zhang Z."/>
            <person name="Chu H."/>
        </authorList>
    </citation>
    <scope>NUCLEOTIDE SEQUENCE [LARGE SCALE GENOMIC DNA]</scope>
    <source>
        <strain evidence="2 3">G143</strain>
    </source>
</reference>
<keyword evidence="1" id="KW-0175">Coiled coil</keyword>
<dbReference type="Pfam" id="PF13555">
    <property type="entry name" value="AAA_29"/>
    <property type="match status" value="1"/>
</dbReference>
<dbReference type="SUPFAM" id="SSF52540">
    <property type="entry name" value="P-loop containing nucleoside triphosphate hydrolases"/>
    <property type="match status" value="1"/>
</dbReference>
<feature type="coiled-coil region" evidence="1">
    <location>
        <begin position="623"/>
        <end position="727"/>
    </location>
</feature>
<gene>
    <name evidence="2" type="ORF">D2E76_19365</name>
</gene>
<sequence length="1122" mass="124186">MTPTPDPPGSVDQFTLLRLQVINWGVFDGYHSVIFAPRGTLIAGRSGSGKSTLLDAISLGFLPSKRRNFNASSDIGQRTVDKYIRGQWGEQRAGTDDPKLMYLRGDGAAWSAVSLTYSSGAGKNVTGLVLKRLAADKISDPVSDYFLIDSAADIKDVCNTWVEKGFASAVLRDAGWRGGGKGNNETWYLSQLYAAIGIRASEAAQQLLGKAKSLKSVGGLERFVREYMLDEPESIKDIAGALAQIDPLVAARKDLEVAQQKHHTLDGIEDAYETFAAESARLDSVTTIDRPMISDFVDHLRKDKCGPEVERLDRELREAGDALDVLDGRKDTALKRLKLLISQEAEIGGGLISVEHALQAARTHAEGVSRNARSYEQLIFEVGYPPADNETDFAELRQLCWERSEQITAELKASSGKYHAAIQKERNAHDRVVFAEAELARVQANGSPIPPSESEMRARIVAAIGVSAKQLPYVAELMEIGHGKQRWQVAAEKALRSAGLNLLVPQRYFRDVLSFAHANNMRGYLNLHEVVPGVGAAEPRRDTLASMLQLADPSHECAASALAVISNAGDFVCVDAPAEFDQFNRAITDSGLMKIGAGRARKDDRRPPKASEYIFQGDIESKLDALAADVAEAQADQELARAEANDIEADREQQRAQHATALAVYKNFAAFSEIDTATADREVAQLDEQYQEMLKENPDLEKLQQQVEQQQKSYDDIMKEIALLRQTEEKTDNYRTALLDLSDVLQPAAVSDRVRRELEQYAASVFSVLDLLHPKQFRDELAQKVESEQTSLRESLRRSRQRVERIIGQFDERFRESIPNDSDDIDAKAADYVELWQRIENRDLPAAYDRMLKHITRDAPTALLNLRTKADNAAALIQAQIERVNTGLSSVEFNTGTRLKLRAPERNLAAVRELNERCTRISQRAAAVAAGDKDAIPAQYTEILELRTLLGSNEPEHRQWTRDALDVRHRFTMYCDELDANDPDTVIRSHSNSEDNSGGEQEKLMAFCLAGALSYNLADPESGDNRPVFAQLMLDEAFSKSDPVFARQALSAFGRFGFQLVIVATLQNSTVIEPHVGGVVLVSKPDRPGVRPVAAVQAQSIEEFVPFRRGLARQPNKASDHL</sequence>
<evidence type="ECO:0000313" key="2">
    <source>
        <dbReference type="EMBL" id="RIT34778.1"/>
    </source>
</evidence>
<dbReference type="Pfam" id="PF13558">
    <property type="entry name" value="SbcC_Walker_B"/>
    <property type="match status" value="1"/>
</dbReference>
<dbReference type="AlphaFoldDB" id="A0ABD7HJU3"/>
<name>A0ABD7HJU3_9MYCO</name>
<dbReference type="Gene3D" id="3.40.50.300">
    <property type="entry name" value="P-loop containing nucleotide triphosphate hydrolases"/>
    <property type="match status" value="1"/>
</dbReference>
<evidence type="ECO:0000256" key="1">
    <source>
        <dbReference type="SAM" id="Coils"/>
    </source>
</evidence>
<organism evidence="2 3">
    <name type="scientific">Mycobacteroides abscessus</name>
    <dbReference type="NCBI Taxonomy" id="36809"/>
    <lineage>
        <taxon>Bacteria</taxon>
        <taxon>Bacillati</taxon>
        <taxon>Actinomycetota</taxon>
        <taxon>Actinomycetes</taxon>
        <taxon>Mycobacteriales</taxon>
        <taxon>Mycobacteriaceae</taxon>
        <taxon>Mycobacteroides</taxon>
    </lineage>
</organism>
<dbReference type="InterPro" id="IPR027417">
    <property type="entry name" value="P-loop_NTPase"/>
</dbReference>
<accession>A0ABD7HJU3</accession>
<dbReference type="EMBL" id="QXBN01000016">
    <property type="protein sequence ID" value="RIT34778.1"/>
    <property type="molecule type" value="Genomic_DNA"/>
</dbReference>
<protein>
    <submittedName>
        <fullName evidence="2">Nuclease</fullName>
    </submittedName>
</protein>